<dbReference type="InterPro" id="IPR015679">
    <property type="entry name" value="PLipase_D_fam"/>
</dbReference>
<protein>
    <submittedName>
        <fullName evidence="6">Phospholipase D</fullName>
    </submittedName>
</protein>
<feature type="domain" description="PLD phosphodiesterase" evidence="5">
    <location>
        <begin position="128"/>
        <end position="161"/>
    </location>
</feature>
<gene>
    <name evidence="6" type="ORF">GCM10017581_079550</name>
</gene>
<dbReference type="PROSITE" id="PS50035">
    <property type="entry name" value="PLD"/>
    <property type="match status" value="2"/>
</dbReference>
<keyword evidence="3" id="KW-0378">Hydrolase</keyword>
<evidence type="ECO:0000256" key="3">
    <source>
        <dbReference type="ARBA" id="ARBA00022801"/>
    </source>
</evidence>
<proteinExistence type="predicted"/>
<dbReference type="EMBL" id="BSFP01000069">
    <property type="protein sequence ID" value="GLL06207.1"/>
    <property type="molecule type" value="Genomic_DNA"/>
</dbReference>
<dbReference type="PANTHER" id="PTHR18896:SF76">
    <property type="entry name" value="PHOSPHOLIPASE"/>
    <property type="match status" value="1"/>
</dbReference>
<keyword evidence="4" id="KW-0443">Lipid metabolism</keyword>
<dbReference type="SMART" id="SM00155">
    <property type="entry name" value="PLDc"/>
    <property type="match status" value="2"/>
</dbReference>
<dbReference type="InterPro" id="IPR001736">
    <property type="entry name" value="PLipase_D/transphosphatidylase"/>
</dbReference>
<dbReference type="InterPro" id="IPR025202">
    <property type="entry name" value="PLD-like_dom"/>
</dbReference>
<dbReference type="Proteomes" id="UP001143480">
    <property type="component" value="Unassembled WGS sequence"/>
</dbReference>
<dbReference type="Gene3D" id="3.30.870.10">
    <property type="entry name" value="Endonuclease Chain A"/>
    <property type="match status" value="2"/>
</dbReference>
<evidence type="ECO:0000313" key="6">
    <source>
        <dbReference type="EMBL" id="GLL06207.1"/>
    </source>
</evidence>
<dbReference type="GO" id="GO:0004630">
    <property type="term" value="F:phospholipase D activity"/>
    <property type="evidence" value="ECO:0007669"/>
    <property type="project" value="UniProtKB-EC"/>
</dbReference>
<dbReference type="CDD" id="cd09105">
    <property type="entry name" value="PLDc_vPLD1_2_like_2"/>
    <property type="match status" value="1"/>
</dbReference>
<dbReference type="GO" id="GO:0009395">
    <property type="term" value="P:phospholipid catabolic process"/>
    <property type="evidence" value="ECO:0007669"/>
    <property type="project" value="TreeGrafter"/>
</dbReference>
<dbReference type="AlphaFoldDB" id="A0A9W6NRI8"/>
<keyword evidence="2" id="KW-0677">Repeat</keyword>
<evidence type="ECO:0000256" key="4">
    <source>
        <dbReference type="ARBA" id="ARBA00023098"/>
    </source>
</evidence>
<dbReference type="PANTHER" id="PTHR18896">
    <property type="entry name" value="PHOSPHOLIPASE D"/>
    <property type="match status" value="1"/>
</dbReference>
<feature type="domain" description="PLD phosphodiesterase" evidence="5">
    <location>
        <begin position="368"/>
        <end position="395"/>
    </location>
</feature>
<organism evidence="6 7">
    <name type="scientific">Dactylosporangium matsuzakiense</name>
    <dbReference type="NCBI Taxonomy" id="53360"/>
    <lineage>
        <taxon>Bacteria</taxon>
        <taxon>Bacillati</taxon>
        <taxon>Actinomycetota</taxon>
        <taxon>Actinomycetes</taxon>
        <taxon>Micromonosporales</taxon>
        <taxon>Micromonosporaceae</taxon>
        <taxon>Dactylosporangium</taxon>
    </lineage>
</organism>
<accession>A0A9W6NRI8</accession>
<keyword evidence="7" id="KW-1185">Reference proteome</keyword>
<evidence type="ECO:0000259" key="5">
    <source>
        <dbReference type="PROSITE" id="PS50035"/>
    </source>
</evidence>
<dbReference type="Pfam" id="PF13091">
    <property type="entry name" value="PLDc_2"/>
    <property type="match status" value="1"/>
</dbReference>
<comment type="caution">
    <text evidence="6">The sequence shown here is derived from an EMBL/GenBank/DDBJ whole genome shotgun (WGS) entry which is preliminary data.</text>
</comment>
<evidence type="ECO:0000256" key="1">
    <source>
        <dbReference type="ARBA" id="ARBA00000798"/>
    </source>
</evidence>
<evidence type="ECO:0000256" key="2">
    <source>
        <dbReference type="ARBA" id="ARBA00022737"/>
    </source>
</evidence>
<dbReference type="SUPFAM" id="SSF56024">
    <property type="entry name" value="Phospholipase D/nuclease"/>
    <property type="match status" value="2"/>
</dbReference>
<reference evidence="6" key="2">
    <citation type="submission" date="2023-01" db="EMBL/GenBank/DDBJ databases">
        <authorList>
            <person name="Sun Q."/>
            <person name="Evtushenko L."/>
        </authorList>
    </citation>
    <scope>NUCLEOTIDE SEQUENCE</scope>
    <source>
        <strain evidence="6">VKM Ac-1321</strain>
    </source>
</reference>
<sequence>MTEWFLTARERGNPHSKLEAWTEGNAARPLIDGREYYGALLPAVRRMQRGDLLLFTDWRGDPDQRLDGPGTEIREVLCDAARRGVIVKGLIWRSHLDRLQFSEEENQHLGEEIEKAGGECLRDMRVRTGGSHHQKFIVLRHPGRPEHDVAYVGGIDLCHGRGDSSEHEGDPQAVPMAPVYGPRPPWHDVQVELRGPAVGQVEATFRERWTDPTPLSRNPLFRLHDLIYGEDTHADPLPEQLPDPPPAGDLAVQLLRTYPHRRTGAYPFAPDGERTVARGYRKALGRARSLIYVEDQYLWSPQVAECFADALRTSPDLHLVAVVPRHPDAPGKIAKTPQLYGRERALAMINEAGGDRVHVFSPENAHGTPIYVHAKVCIADDAWATVGSDNVSLRSWTHDSELTCAVADPTGEYTRSLRRRLAREHLGIDIDDDDPETFIAAFEQAAANLSNWYAAGKVGDRPPGRVLRYDAPSLTWWTRQWSGVLYRLVHDPDGRPRPMRRTDEF</sequence>
<comment type="catalytic activity">
    <reaction evidence="1">
        <text>a 1,2-diacyl-sn-glycero-3-phosphocholine + H2O = a 1,2-diacyl-sn-glycero-3-phosphate + choline + H(+)</text>
        <dbReference type="Rhea" id="RHEA:14445"/>
        <dbReference type="ChEBI" id="CHEBI:15354"/>
        <dbReference type="ChEBI" id="CHEBI:15377"/>
        <dbReference type="ChEBI" id="CHEBI:15378"/>
        <dbReference type="ChEBI" id="CHEBI:57643"/>
        <dbReference type="ChEBI" id="CHEBI:58608"/>
        <dbReference type="EC" id="3.1.4.4"/>
    </reaction>
</comment>
<dbReference type="RefSeq" id="WP_261963157.1">
    <property type="nucleotide sequence ID" value="NZ_BAAAXA010000003.1"/>
</dbReference>
<name>A0A9W6NRI8_9ACTN</name>
<evidence type="ECO:0000313" key="7">
    <source>
        <dbReference type="Proteomes" id="UP001143480"/>
    </source>
</evidence>
<reference evidence="6" key="1">
    <citation type="journal article" date="2014" name="Int. J. Syst. Evol. Microbiol.">
        <title>Complete genome sequence of Corynebacterium casei LMG S-19264T (=DSM 44701T), isolated from a smear-ripened cheese.</title>
        <authorList>
            <consortium name="US DOE Joint Genome Institute (JGI-PGF)"/>
            <person name="Walter F."/>
            <person name="Albersmeier A."/>
            <person name="Kalinowski J."/>
            <person name="Ruckert C."/>
        </authorList>
    </citation>
    <scope>NUCLEOTIDE SEQUENCE</scope>
    <source>
        <strain evidence="6">VKM Ac-1321</strain>
    </source>
</reference>